<gene>
    <name evidence="5" type="ORF">FYJ58_13145</name>
</gene>
<dbReference type="GO" id="GO:0005737">
    <property type="term" value="C:cytoplasm"/>
    <property type="evidence" value="ECO:0007669"/>
    <property type="project" value="UniProtKB-SubCell"/>
</dbReference>
<dbReference type="NCBIfam" id="TIGR01003">
    <property type="entry name" value="PTS_HPr_family"/>
    <property type="match status" value="1"/>
</dbReference>
<name>A0A6L5Y1D4_9FIRM</name>
<protein>
    <submittedName>
        <fullName evidence="5">HPr family phosphocarrier protein</fullName>
    </submittedName>
</protein>
<evidence type="ECO:0000256" key="2">
    <source>
        <dbReference type="ARBA" id="ARBA00022490"/>
    </source>
</evidence>
<evidence type="ECO:0000313" key="6">
    <source>
        <dbReference type="Proteomes" id="UP000482209"/>
    </source>
</evidence>
<dbReference type="InterPro" id="IPR000032">
    <property type="entry name" value="HPr-like"/>
</dbReference>
<reference evidence="5 6" key="1">
    <citation type="submission" date="2019-08" db="EMBL/GenBank/DDBJ databases">
        <title>In-depth cultivation of the pig gut microbiome towards novel bacterial diversity and tailored functional studies.</title>
        <authorList>
            <person name="Wylensek D."/>
            <person name="Hitch T.C.A."/>
            <person name="Clavel T."/>
        </authorList>
    </citation>
    <scope>NUCLEOTIDE SEQUENCE [LARGE SCALE GENOMIC DNA]</scope>
    <source>
        <strain evidence="5 6">WCA-693-APC-MOT-I</strain>
    </source>
</reference>
<sequence>MTGGVFMVRQTITVCNSNGFHIRPVTIIADAASGCTSKVTIHYEHNQINARSILNLLSFGIKKGTDIIVECEGEHEQEDLEKMVDVILHKLEKEEE</sequence>
<keyword evidence="2" id="KW-0963">Cytoplasm</keyword>
<dbReference type="PANTHER" id="PTHR33705">
    <property type="entry name" value="PHOSPHOCARRIER PROTEIN HPR"/>
    <property type="match status" value="1"/>
</dbReference>
<dbReference type="EMBL" id="VUMT01000030">
    <property type="protein sequence ID" value="MSS64802.1"/>
    <property type="molecule type" value="Genomic_DNA"/>
</dbReference>
<accession>A0A6L5Y1D4</accession>
<comment type="caution">
    <text evidence="5">The sequence shown here is derived from an EMBL/GenBank/DDBJ whole genome shotgun (WGS) entry which is preliminary data.</text>
</comment>
<keyword evidence="3" id="KW-0598">Phosphotransferase system</keyword>
<dbReference type="GO" id="GO:0009401">
    <property type="term" value="P:phosphoenolpyruvate-dependent sugar phosphotransferase system"/>
    <property type="evidence" value="ECO:0007669"/>
    <property type="project" value="UniProtKB-KW"/>
</dbReference>
<dbReference type="InterPro" id="IPR050399">
    <property type="entry name" value="HPr"/>
</dbReference>
<dbReference type="PROSITE" id="PS51350">
    <property type="entry name" value="PTS_HPR_DOM"/>
    <property type="match status" value="1"/>
</dbReference>
<dbReference type="Gene3D" id="3.30.1340.10">
    <property type="entry name" value="HPr-like"/>
    <property type="match status" value="1"/>
</dbReference>
<comment type="subcellular location">
    <subcellularLocation>
        <location evidence="1">Cytoplasm</location>
    </subcellularLocation>
</comment>
<dbReference type="PRINTS" id="PR00107">
    <property type="entry name" value="PHOSPHOCPHPR"/>
</dbReference>
<dbReference type="SUPFAM" id="SSF55594">
    <property type="entry name" value="HPr-like"/>
    <property type="match status" value="1"/>
</dbReference>
<dbReference type="PANTHER" id="PTHR33705:SF2">
    <property type="entry name" value="PHOSPHOCARRIER PROTEIN NPR"/>
    <property type="match status" value="1"/>
</dbReference>
<evidence type="ECO:0000313" key="5">
    <source>
        <dbReference type="EMBL" id="MSS64802.1"/>
    </source>
</evidence>
<dbReference type="AlphaFoldDB" id="A0A6L5Y1D4"/>
<keyword evidence="6" id="KW-1185">Reference proteome</keyword>
<dbReference type="Proteomes" id="UP000482209">
    <property type="component" value="Unassembled WGS sequence"/>
</dbReference>
<evidence type="ECO:0000259" key="4">
    <source>
        <dbReference type="PROSITE" id="PS51350"/>
    </source>
</evidence>
<dbReference type="Pfam" id="PF00381">
    <property type="entry name" value="PTS-HPr"/>
    <property type="match status" value="1"/>
</dbReference>
<dbReference type="InterPro" id="IPR035895">
    <property type="entry name" value="HPr-like_sf"/>
</dbReference>
<evidence type="ECO:0000256" key="3">
    <source>
        <dbReference type="ARBA" id="ARBA00022683"/>
    </source>
</evidence>
<proteinExistence type="predicted"/>
<evidence type="ECO:0000256" key="1">
    <source>
        <dbReference type="ARBA" id="ARBA00004496"/>
    </source>
</evidence>
<organism evidence="5 6">
    <name type="scientific">Velocimicrobium porci</name>
    <dbReference type="NCBI Taxonomy" id="2606634"/>
    <lineage>
        <taxon>Bacteria</taxon>
        <taxon>Bacillati</taxon>
        <taxon>Bacillota</taxon>
        <taxon>Clostridia</taxon>
        <taxon>Lachnospirales</taxon>
        <taxon>Lachnospiraceae</taxon>
        <taxon>Velocimicrobium</taxon>
    </lineage>
</organism>
<feature type="domain" description="HPr" evidence="4">
    <location>
        <begin position="7"/>
        <end position="94"/>
    </location>
</feature>